<evidence type="ECO:0000256" key="1">
    <source>
        <dbReference type="ARBA" id="ARBA00004141"/>
    </source>
</evidence>
<dbReference type="PRINTS" id="PR01130">
    <property type="entry name" value="DERENTRNSPRT"/>
</dbReference>
<accession>A0A2A6CJB6</accession>
<organism evidence="7 8">
    <name type="scientific">Pristionchus pacificus</name>
    <name type="common">Parasitic nematode worm</name>
    <dbReference type="NCBI Taxonomy" id="54126"/>
    <lineage>
        <taxon>Eukaryota</taxon>
        <taxon>Metazoa</taxon>
        <taxon>Ecdysozoa</taxon>
        <taxon>Nematoda</taxon>
        <taxon>Chromadorea</taxon>
        <taxon>Rhabditida</taxon>
        <taxon>Rhabditina</taxon>
        <taxon>Diplogasteromorpha</taxon>
        <taxon>Diplogasteroidea</taxon>
        <taxon>Neodiplogasteridae</taxon>
        <taxon>Pristionchus</taxon>
    </lineage>
</organism>
<keyword evidence="4" id="KW-0812">Transmembrane</keyword>
<sequence>MSNAFRPSTAAALAVVTMTAIIPYNLFMNAHQYFYYKLRHTADLNITKADGDLLEAISAAEGNHDSGPTTELQRTYEGWFTVTSGITCILGALVNTVATHRLSNSFRVMVGHGIVLVSLMPTLFYTFIDTDHDQVSFFWFTMLFSSISSFASQGLIGAGIQGLAAAYSSSYVRVVMIANAAAGMGTSLLSIGCQAATDNAILNGRIYFGLAFIWTIVSVFCYLYLISAPQEKECVEMNIHKTSTGIFGQRVHPSSLHIQTAESQATHSSLLGGWVKIVKQGWPDMACMMFVIMVSCSAFPALASQVRPHTGNATWKAYFISICCFLLYGFADGLGRIFAMRISISRRTLQNLSLARLLLLPLIAVCDVQPRRNSPTLIYNDAVFVSLIMTLGLSFGFCFTHAYVKAIQSVDSSLREKAGSMLSLACNSIALVGSMIGVAIVTLIMTNAFRPSTAAALAIVTMTSLIPYNLFMNAHENCLNNSFLQYFYYKLRNTNQTGLNILEADLLEVVSGARNHSRTETEPTTELQRTYEGWFTVTSGITCILGALVNTVATNRLSNSFRVLVGHAIVLLSLVPTLLYTFIDTDQDQEYFFWTTMLFSSISSFASSGLIGAGIQGLAAAYSASYVRVVMIASAVAGMGTSLLSIVCQATTDNAVLNGRIYFGIAFVWTIISIFCYLYLVTSSQEKESCAASYFHFTSSIATLTGERALKMKRRVPVFRTNSSVQTLSRGPRESVSDSLKLQCGADMACTMFIILVSCSAFPALASQVRPHMANATWRAYFSSICCFLLYGFADGLGRIFAMRISVSRRTLQNLSLARLLLLPLIAVCDVQPRHHSPTLIRNDAVFTSLIMALALSFGFCYTHAYVKAIQSVDPALREKAGSLMSLASNVIALLGCMIGVAIVTLM</sequence>
<dbReference type="EnsemblMetazoa" id="PPA28444.1">
    <property type="protein sequence ID" value="PPA28444.1"/>
    <property type="gene ID" value="WBGene00117998"/>
</dbReference>
<dbReference type="Pfam" id="PF01733">
    <property type="entry name" value="Nucleoside_tran"/>
    <property type="match status" value="2"/>
</dbReference>
<accession>A0A8R1UGY1</accession>
<dbReference type="AlphaFoldDB" id="A0A2A6CJB6"/>
<keyword evidence="6" id="KW-0472">Membrane</keyword>
<evidence type="ECO:0000256" key="4">
    <source>
        <dbReference type="ARBA" id="ARBA00022692"/>
    </source>
</evidence>
<proteinExistence type="inferred from homology"/>
<comment type="similarity">
    <text evidence="2">Belongs to the SLC29A/ENT transporter (TC 2.A.57) family.</text>
</comment>
<evidence type="ECO:0000256" key="2">
    <source>
        <dbReference type="ARBA" id="ARBA00007965"/>
    </source>
</evidence>
<dbReference type="GO" id="GO:0005886">
    <property type="term" value="C:plasma membrane"/>
    <property type="evidence" value="ECO:0000318"/>
    <property type="project" value="GO_Central"/>
</dbReference>
<gene>
    <name evidence="7" type="primary">WBGene00117998</name>
</gene>
<reference evidence="7" key="2">
    <citation type="submission" date="2022-06" db="UniProtKB">
        <authorList>
            <consortium name="EnsemblMetazoa"/>
        </authorList>
    </citation>
    <scope>IDENTIFICATION</scope>
    <source>
        <strain evidence="7">PS312</strain>
    </source>
</reference>
<evidence type="ECO:0000256" key="5">
    <source>
        <dbReference type="ARBA" id="ARBA00022989"/>
    </source>
</evidence>
<dbReference type="SUPFAM" id="SSF103473">
    <property type="entry name" value="MFS general substrate transporter"/>
    <property type="match status" value="2"/>
</dbReference>
<evidence type="ECO:0000313" key="7">
    <source>
        <dbReference type="EnsemblMetazoa" id="PPA28444.1"/>
    </source>
</evidence>
<dbReference type="PANTHER" id="PTHR10332">
    <property type="entry name" value="EQUILIBRATIVE NUCLEOSIDE TRANSPORTER"/>
    <property type="match status" value="1"/>
</dbReference>
<evidence type="ECO:0000256" key="6">
    <source>
        <dbReference type="ARBA" id="ARBA00023136"/>
    </source>
</evidence>
<dbReference type="InterPro" id="IPR036259">
    <property type="entry name" value="MFS_trans_sf"/>
</dbReference>
<keyword evidence="3" id="KW-0813">Transport</keyword>
<keyword evidence="5" id="KW-1133">Transmembrane helix</keyword>
<comment type="subcellular location">
    <subcellularLocation>
        <location evidence="1">Membrane</location>
        <topology evidence="1">Multi-pass membrane protein</topology>
    </subcellularLocation>
</comment>
<dbReference type="PANTHER" id="PTHR10332:SF88">
    <property type="entry name" value="EQUILIBRATIVE NUCLEOSIDE TRANSPORTER 1, ISOFORM A"/>
    <property type="match status" value="1"/>
</dbReference>
<dbReference type="GO" id="GO:0005337">
    <property type="term" value="F:nucleoside transmembrane transporter activity"/>
    <property type="evidence" value="ECO:0000318"/>
    <property type="project" value="GO_Central"/>
</dbReference>
<dbReference type="InterPro" id="IPR002259">
    <property type="entry name" value="Eqnu_transpt"/>
</dbReference>
<protein>
    <submittedName>
        <fullName evidence="7">Ent-6</fullName>
    </submittedName>
</protein>
<evidence type="ECO:0000313" key="8">
    <source>
        <dbReference type="Proteomes" id="UP000005239"/>
    </source>
</evidence>
<keyword evidence="8" id="KW-1185">Reference proteome</keyword>
<evidence type="ECO:0000256" key="3">
    <source>
        <dbReference type="ARBA" id="ARBA00022448"/>
    </source>
</evidence>
<reference evidence="8" key="1">
    <citation type="journal article" date="2008" name="Nat. Genet.">
        <title>The Pristionchus pacificus genome provides a unique perspective on nematode lifestyle and parasitism.</title>
        <authorList>
            <person name="Dieterich C."/>
            <person name="Clifton S.W."/>
            <person name="Schuster L.N."/>
            <person name="Chinwalla A."/>
            <person name="Delehaunty K."/>
            <person name="Dinkelacker I."/>
            <person name="Fulton L."/>
            <person name="Fulton R."/>
            <person name="Godfrey J."/>
            <person name="Minx P."/>
            <person name="Mitreva M."/>
            <person name="Roeseler W."/>
            <person name="Tian H."/>
            <person name="Witte H."/>
            <person name="Yang S.P."/>
            <person name="Wilson R.K."/>
            <person name="Sommer R.J."/>
        </authorList>
    </citation>
    <scope>NUCLEOTIDE SEQUENCE [LARGE SCALE GENOMIC DNA]</scope>
    <source>
        <strain evidence="8">PS312</strain>
    </source>
</reference>
<dbReference type="Proteomes" id="UP000005239">
    <property type="component" value="Unassembled WGS sequence"/>
</dbReference>
<name>A0A2A6CJB6_PRIPA</name>